<feature type="transmembrane region" description="Helical" evidence="1">
    <location>
        <begin position="64"/>
        <end position="84"/>
    </location>
</feature>
<evidence type="ECO:0000256" key="1">
    <source>
        <dbReference type="SAM" id="Phobius"/>
    </source>
</evidence>
<dbReference type="EMBL" id="JBHSAJ010000057">
    <property type="protein sequence ID" value="MFC3936772.1"/>
    <property type="molecule type" value="Genomic_DNA"/>
</dbReference>
<comment type="caution">
    <text evidence="2">The sequence shown here is derived from an EMBL/GenBank/DDBJ whole genome shotgun (WGS) entry which is preliminary data.</text>
</comment>
<accession>A0ABV8DEU9</accession>
<keyword evidence="1" id="KW-0812">Transmembrane</keyword>
<gene>
    <name evidence="2" type="ORF">ACFOW3_19300</name>
</gene>
<proteinExistence type="predicted"/>
<keyword evidence="1" id="KW-1133">Transmembrane helix</keyword>
<protein>
    <submittedName>
        <fullName evidence="2">DUF6463 family protein</fullName>
    </submittedName>
</protein>
<reference evidence="3" key="1">
    <citation type="journal article" date="2019" name="Int. J. Syst. Evol. Microbiol.">
        <title>The Global Catalogue of Microorganisms (GCM) 10K type strain sequencing project: providing services to taxonomists for standard genome sequencing and annotation.</title>
        <authorList>
            <consortium name="The Broad Institute Genomics Platform"/>
            <consortium name="The Broad Institute Genome Sequencing Center for Infectious Disease"/>
            <person name="Wu L."/>
            <person name="Ma J."/>
        </authorList>
    </citation>
    <scope>NUCLEOTIDE SEQUENCE [LARGE SCALE GENOMIC DNA]</scope>
    <source>
        <strain evidence="3">CCUG 2113</strain>
    </source>
</reference>
<evidence type="ECO:0000313" key="2">
    <source>
        <dbReference type="EMBL" id="MFC3936772.1"/>
    </source>
</evidence>
<sequence>MTSLTSPAPRSTVIPLRNRWKGQWMLAVAVLHTLYAAVVFPTQLQEIVRRGVFNSVQKDPAVGAVVWFVLFGVLFALLGWAILLAERNAALAPVPLRGLGAGLLALTVLGIVLMPSSGFWLALPPALALCWPQSAEGEKGG</sequence>
<dbReference type="RefSeq" id="WP_238385779.1">
    <property type="nucleotide sequence ID" value="NZ_JBHSAJ010000057.1"/>
</dbReference>
<dbReference type="Pfam" id="PF20064">
    <property type="entry name" value="DUF6463"/>
    <property type="match status" value="1"/>
</dbReference>
<evidence type="ECO:0000313" key="3">
    <source>
        <dbReference type="Proteomes" id="UP001595693"/>
    </source>
</evidence>
<keyword evidence="3" id="KW-1185">Reference proteome</keyword>
<dbReference type="Proteomes" id="UP001595693">
    <property type="component" value="Unassembled WGS sequence"/>
</dbReference>
<organism evidence="2 3">
    <name type="scientific">Acidovorax facilis</name>
    <dbReference type="NCBI Taxonomy" id="12917"/>
    <lineage>
        <taxon>Bacteria</taxon>
        <taxon>Pseudomonadati</taxon>
        <taxon>Pseudomonadota</taxon>
        <taxon>Betaproteobacteria</taxon>
        <taxon>Burkholderiales</taxon>
        <taxon>Comamonadaceae</taxon>
        <taxon>Acidovorax</taxon>
    </lineage>
</organism>
<dbReference type="InterPro" id="IPR045590">
    <property type="entry name" value="DUF6463"/>
</dbReference>
<name>A0ABV8DEU9_9BURK</name>
<keyword evidence="1" id="KW-0472">Membrane</keyword>
<feature type="transmembrane region" description="Helical" evidence="1">
    <location>
        <begin position="96"/>
        <end position="123"/>
    </location>
</feature>
<feature type="transmembrane region" description="Helical" evidence="1">
    <location>
        <begin position="24"/>
        <end position="44"/>
    </location>
</feature>